<keyword evidence="1" id="KW-0812">Transmembrane</keyword>
<dbReference type="Proteomes" id="UP000481030">
    <property type="component" value="Unassembled WGS sequence"/>
</dbReference>
<feature type="transmembrane region" description="Helical" evidence="1">
    <location>
        <begin position="15"/>
        <end position="33"/>
    </location>
</feature>
<evidence type="ECO:0000313" key="2">
    <source>
        <dbReference type="EMBL" id="KAB2330230.1"/>
    </source>
</evidence>
<keyword evidence="1" id="KW-1133">Transmembrane helix</keyword>
<comment type="caution">
    <text evidence="2">The sequence shown here is derived from an EMBL/GenBank/DDBJ whole genome shotgun (WGS) entry which is preliminary data.</text>
</comment>
<name>A0A6L3V098_9BACI</name>
<dbReference type="RefSeq" id="WP_151536722.1">
    <property type="nucleotide sequence ID" value="NZ_WBOS01000015.1"/>
</dbReference>
<accession>A0A6L3V098</accession>
<keyword evidence="3" id="KW-1185">Reference proteome</keyword>
<gene>
    <name evidence="2" type="ORF">F7731_20855</name>
</gene>
<evidence type="ECO:0000313" key="3">
    <source>
        <dbReference type="Proteomes" id="UP000481030"/>
    </source>
</evidence>
<reference evidence="2 3" key="1">
    <citation type="journal article" date="2016" name="Antonie Van Leeuwenhoek">
        <title>Bacillus depressus sp. nov., isolated from soil of a sunflower field.</title>
        <authorList>
            <person name="Wei X."/>
            <person name="Xin D."/>
            <person name="Xin Y."/>
            <person name="Zhang H."/>
            <person name="Wang T."/>
            <person name="Zhang J."/>
        </authorList>
    </citation>
    <scope>NUCLEOTIDE SEQUENCE [LARGE SCALE GENOMIC DNA]</scope>
    <source>
        <strain evidence="2 3">BZ1</strain>
    </source>
</reference>
<dbReference type="AlphaFoldDB" id="A0A6L3V098"/>
<organism evidence="2 3">
    <name type="scientific">Cytobacillus depressus</name>
    <dbReference type="NCBI Taxonomy" id="1602942"/>
    <lineage>
        <taxon>Bacteria</taxon>
        <taxon>Bacillati</taxon>
        <taxon>Bacillota</taxon>
        <taxon>Bacilli</taxon>
        <taxon>Bacillales</taxon>
        <taxon>Bacillaceae</taxon>
        <taxon>Cytobacillus</taxon>
    </lineage>
</organism>
<keyword evidence="1" id="KW-0472">Membrane</keyword>
<proteinExistence type="predicted"/>
<dbReference type="OrthoDB" id="2931006at2"/>
<evidence type="ECO:0000256" key="1">
    <source>
        <dbReference type="SAM" id="Phobius"/>
    </source>
</evidence>
<protein>
    <submittedName>
        <fullName evidence="2">Uncharacterized protein</fullName>
    </submittedName>
</protein>
<sequence>MLEFFMDASNIPADYTIYMSLVLGLMMKYLWVWSIEYSFHDSQNDINKIDSLTILPEQHFHFNSLFNPVLHWITKCARKKDGLGDDPDSEFSYLLT</sequence>
<dbReference type="EMBL" id="WBOS01000015">
    <property type="protein sequence ID" value="KAB2330230.1"/>
    <property type="molecule type" value="Genomic_DNA"/>
</dbReference>